<dbReference type="InterPro" id="IPR008030">
    <property type="entry name" value="NmrA-like"/>
</dbReference>
<dbReference type="Gene3D" id="3.40.50.720">
    <property type="entry name" value="NAD(P)-binding Rossmann-like Domain"/>
    <property type="match status" value="1"/>
</dbReference>
<sequence length="311" mass="34702">MPLTVGIAGITGKFARSVVADLLKHPGIKIRGYSRDPTKLSPAISSSPLVHLVQGEANNFDALRSFAKGADVVICCYLGDNQLMLDGQKYFIDACEVEGVKRYIASDYSLDFTKLEFGQLPGKDPMKYIKEYLETKNVKGVHVLIGVFMETLWSRFFGLWDESKTGFAFWGTGEEAWASTTYANAAEYVAEVALDEKAVGVKRFLGDQKTTRQIAELFEGTYGKKPVLENLGSLDDLYKHMHKTRQNNPENIFSWLPLFYHFYCLNGQAYISDALDNQEYATIKPVAFHDFMTVNKLEALAVAQGNVGANI</sequence>
<comment type="caution">
    <text evidence="4">The sequence shown here is derived from an EMBL/GenBank/DDBJ whole genome shotgun (WGS) entry which is preliminary data.</text>
</comment>
<evidence type="ECO:0000313" key="4">
    <source>
        <dbReference type="EMBL" id="RDL29800.1"/>
    </source>
</evidence>
<dbReference type="PANTHER" id="PTHR47706">
    <property type="entry name" value="NMRA-LIKE FAMILY PROTEIN"/>
    <property type="match status" value="1"/>
</dbReference>
<dbReference type="EMBL" id="NPIC01000018">
    <property type="protein sequence ID" value="RDL29800.1"/>
    <property type="molecule type" value="Genomic_DNA"/>
</dbReference>
<dbReference type="InterPro" id="IPR051609">
    <property type="entry name" value="NmrA/Isoflavone_reductase-like"/>
</dbReference>
<feature type="domain" description="NmrA-like" evidence="3">
    <location>
        <begin position="4"/>
        <end position="226"/>
    </location>
</feature>
<keyword evidence="2" id="KW-0560">Oxidoreductase</keyword>
<accession>A0A370T8Q2</accession>
<protein>
    <submittedName>
        <fullName evidence="4">NmrA-like family protein</fullName>
    </submittedName>
</protein>
<dbReference type="Gene3D" id="3.90.25.10">
    <property type="entry name" value="UDP-galactose 4-epimerase, domain 1"/>
    <property type="match status" value="1"/>
</dbReference>
<keyword evidence="1" id="KW-0521">NADP</keyword>
<dbReference type="Pfam" id="PF05368">
    <property type="entry name" value="NmrA"/>
    <property type="match status" value="1"/>
</dbReference>
<dbReference type="STRING" id="2656787.A0A370T8Q2"/>
<dbReference type="AlphaFoldDB" id="A0A370T8Q2"/>
<evidence type="ECO:0000313" key="5">
    <source>
        <dbReference type="Proteomes" id="UP000254866"/>
    </source>
</evidence>
<dbReference type="GO" id="GO:0016491">
    <property type="term" value="F:oxidoreductase activity"/>
    <property type="evidence" value="ECO:0007669"/>
    <property type="project" value="UniProtKB-KW"/>
</dbReference>
<name>A0A370T8Q2_9HELO</name>
<dbReference type="SUPFAM" id="SSF51735">
    <property type="entry name" value="NAD(P)-binding Rossmann-fold domains"/>
    <property type="match status" value="1"/>
</dbReference>
<reference evidence="4 5" key="1">
    <citation type="journal article" date="2018" name="IMA Fungus">
        <title>IMA Genome-F 9: Draft genome sequence of Annulohypoxylon stygium, Aspergillus mulundensis, Berkeleyomyces basicola (syn. Thielaviopsis basicola), Ceratocystis smalleyi, two Cercospora beticola strains, Coleophoma cylindrospora, Fusarium fracticaudum, Phialophora cf. hyalina, and Morchella septimelata.</title>
        <authorList>
            <person name="Wingfield B.D."/>
            <person name="Bills G.F."/>
            <person name="Dong Y."/>
            <person name="Huang W."/>
            <person name="Nel W.J."/>
            <person name="Swalarsk-Parry B.S."/>
            <person name="Vaghefi N."/>
            <person name="Wilken P.M."/>
            <person name="An Z."/>
            <person name="de Beer Z.W."/>
            <person name="De Vos L."/>
            <person name="Chen L."/>
            <person name="Duong T.A."/>
            <person name="Gao Y."/>
            <person name="Hammerbacher A."/>
            <person name="Kikkert J.R."/>
            <person name="Li Y."/>
            <person name="Li H."/>
            <person name="Li K."/>
            <person name="Li Q."/>
            <person name="Liu X."/>
            <person name="Ma X."/>
            <person name="Naidoo K."/>
            <person name="Pethybridge S.J."/>
            <person name="Sun J."/>
            <person name="Steenkamp E.T."/>
            <person name="van der Nest M.A."/>
            <person name="van Wyk S."/>
            <person name="Wingfield M.J."/>
            <person name="Xiong C."/>
            <person name="Yue Q."/>
            <person name="Zhang X."/>
        </authorList>
    </citation>
    <scope>NUCLEOTIDE SEQUENCE [LARGE SCALE GENOMIC DNA]</scope>
    <source>
        <strain evidence="4 5">BP 5553</strain>
    </source>
</reference>
<organism evidence="4 5">
    <name type="scientific">Venustampulla echinocandica</name>
    <dbReference type="NCBI Taxonomy" id="2656787"/>
    <lineage>
        <taxon>Eukaryota</taxon>
        <taxon>Fungi</taxon>
        <taxon>Dikarya</taxon>
        <taxon>Ascomycota</taxon>
        <taxon>Pezizomycotina</taxon>
        <taxon>Leotiomycetes</taxon>
        <taxon>Helotiales</taxon>
        <taxon>Pleuroascaceae</taxon>
        <taxon>Venustampulla</taxon>
    </lineage>
</organism>
<dbReference type="RefSeq" id="XP_031864557.1">
    <property type="nucleotide sequence ID" value="XM_032019288.1"/>
</dbReference>
<gene>
    <name evidence="4" type="ORF">BP5553_10665</name>
</gene>
<evidence type="ECO:0000256" key="2">
    <source>
        <dbReference type="ARBA" id="ARBA00023002"/>
    </source>
</evidence>
<dbReference type="Proteomes" id="UP000254866">
    <property type="component" value="Unassembled WGS sequence"/>
</dbReference>
<dbReference type="GeneID" id="43603514"/>
<dbReference type="PANTHER" id="PTHR47706:SF9">
    <property type="entry name" value="NMRA-LIKE DOMAIN-CONTAINING PROTEIN-RELATED"/>
    <property type="match status" value="1"/>
</dbReference>
<evidence type="ECO:0000259" key="3">
    <source>
        <dbReference type="Pfam" id="PF05368"/>
    </source>
</evidence>
<evidence type="ECO:0000256" key="1">
    <source>
        <dbReference type="ARBA" id="ARBA00022857"/>
    </source>
</evidence>
<dbReference type="InterPro" id="IPR036291">
    <property type="entry name" value="NAD(P)-bd_dom_sf"/>
</dbReference>
<proteinExistence type="predicted"/>
<keyword evidence="5" id="KW-1185">Reference proteome</keyword>
<dbReference type="OrthoDB" id="419598at2759"/>